<keyword evidence="2" id="KW-1185">Reference proteome</keyword>
<name>A0A124HF88_9ACTN</name>
<sequence>MSPNPLPTGPVRSAAVVNEDIRRLARGAWGRPFTDDERARYEVLLTEWAAADRAEMTTAA</sequence>
<dbReference type="RefSeq" id="WP_067127727.1">
    <property type="nucleotide sequence ID" value="NZ_KQ948215.1"/>
</dbReference>
<accession>A0A124HF88</accession>
<protein>
    <submittedName>
        <fullName evidence="1">Uncharacterized protein</fullName>
    </submittedName>
</protein>
<proteinExistence type="predicted"/>
<evidence type="ECO:0000313" key="1">
    <source>
        <dbReference type="EMBL" id="KUN03132.1"/>
    </source>
</evidence>
<dbReference type="Proteomes" id="UP000053127">
    <property type="component" value="Unassembled WGS sequence"/>
</dbReference>
<comment type="caution">
    <text evidence="1">The sequence shown here is derived from an EMBL/GenBank/DDBJ whole genome shotgun (WGS) entry which is preliminary data.</text>
</comment>
<organism evidence="1 2">
    <name type="scientific">Streptomyces yokosukanensis</name>
    <dbReference type="NCBI Taxonomy" id="67386"/>
    <lineage>
        <taxon>Bacteria</taxon>
        <taxon>Bacillati</taxon>
        <taxon>Actinomycetota</taxon>
        <taxon>Actinomycetes</taxon>
        <taxon>Kitasatosporales</taxon>
        <taxon>Streptomycetaceae</taxon>
        <taxon>Streptomyces</taxon>
    </lineage>
</organism>
<gene>
    <name evidence="1" type="ORF">AQI95_24545</name>
</gene>
<dbReference type="EMBL" id="LMWN01000035">
    <property type="protein sequence ID" value="KUN03132.1"/>
    <property type="molecule type" value="Genomic_DNA"/>
</dbReference>
<dbReference type="OrthoDB" id="4273274at2"/>
<reference evidence="1 2" key="1">
    <citation type="submission" date="2015-10" db="EMBL/GenBank/DDBJ databases">
        <title>Draft genome sequence of Streptomyces yokosukanensis DSM 40224, type strain for the species Streptomyces yokosukanensis.</title>
        <authorList>
            <person name="Ruckert C."/>
            <person name="Winkler A."/>
            <person name="Kalinowski J."/>
            <person name="Kampfer P."/>
            <person name="Glaeser S."/>
        </authorList>
    </citation>
    <scope>NUCLEOTIDE SEQUENCE [LARGE SCALE GENOMIC DNA]</scope>
    <source>
        <strain evidence="1 2">DSM 40224</strain>
    </source>
</reference>
<dbReference type="AlphaFoldDB" id="A0A124HF88"/>
<evidence type="ECO:0000313" key="2">
    <source>
        <dbReference type="Proteomes" id="UP000053127"/>
    </source>
</evidence>